<evidence type="ECO:0000313" key="2">
    <source>
        <dbReference type="Proteomes" id="UP001357485"/>
    </source>
</evidence>
<dbReference type="Proteomes" id="UP001357485">
    <property type="component" value="Unassembled WGS sequence"/>
</dbReference>
<evidence type="ECO:0000313" key="1">
    <source>
        <dbReference type="EMBL" id="KAK5239145.1"/>
    </source>
</evidence>
<gene>
    <name evidence="1" type="ORF">LTR16_012231</name>
</gene>
<dbReference type="EMBL" id="JAVRRA010012414">
    <property type="protein sequence ID" value="KAK5239145.1"/>
    <property type="molecule type" value="Genomic_DNA"/>
</dbReference>
<sequence>MHLLDALLTHPNYLEASEIVQAVKLLIQSLDNPEASNSPILVTNGEATLTNGELTSTIQTESEAADDDLAFALSTLENGLSIRSQALRHALTKLHSFPPSTIV</sequence>
<keyword evidence="2" id="KW-1185">Reference proteome</keyword>
<reference evidence="1 2" key="1">
    <citation type="submission" date="2023-08" db="EMBL/GenBank/DDBJ databases">
        <title>Black Yeasts Isolated from many extreme environments.</title>
        <authorList>
            <person name="Coleine C."/>
            <person name="Stajich J.E."/>
            <person name="Selbmann L."/>
        </authorList>
    </citation>
    <scope>NUCLEOTIDE SEQUENCE [LARGE SCALE GENOMIC DNA]</scope>
    <source>
        <strain evidence="1 2">CCFEE 536</strain>
    </source>
</reference>
<organism evidence="1 2">
    <name type="scientific">Cryomyces antarcticus</name>
    <dbReference type="NCBI Taxonomy" id="329879"/>
    <lineage>
        <taxon>Eukaryota</taxon>
        <taxon>Fungi</taxon>
        <taxon>Dikarya</taxon>
        <taxon>Ascomycota</taxon>
        <taxon>Pezizomycotina</taxon>
        <taxon>Dothideomycetes</taxon>
        <taxon>Dothideomycetes incertae sedis</taxon>
        <taxon>Cryomyces</taxon>
    </lineage>
</organism>
<accession>A0ABR0LTM4</accession>
<proteinExistence type="predicted"/>
<comment type="caution">
    <text evidence="1">The sequence shown here is derived from an EMBL/GenBank/DDBJ whole genome shotgun (WGS) entry which is preliminary data.</text>
</comment>
<protein>
    <submittedName>
        <fullName evidence="1">Uncharacterized protein</fullName>
    </submittedName>
</protein>
<name>A0ABR0LTM4_9PEZI</name>
<feature type="non-terminal residue" evidence="1">
    <location>
        <position position="103"/>
    </location>
</feature>